<dbReference type="RefSeq" id="WP_006715868.1">
    <property type="nucleotide sequence ID" value="NZ_CP007032.1"/>
</dbReference>
<proteinExistence type="predicted"/>
<feature type="transmembrane region" description="Helical" evidence="6">
    <location>
        <begin position="371"/>
        <end position="388"/>
    </location>
</feature>
<dbReference type="InterPro" id="IPR036866">
    <property type="entry name" value="RibonucZ/Hydroxyglut_hydro"/>
</dbReference>
<keyword evidence="3 6" id="KW-0812">Transmembrane</keyword>
<dbReference type="GO" id="GO:0005886">
    <property type="term" value="C:plasma membrane"/>
    <property type="evidence" value="ECO:0007669"/>
    <property type="project" value="UniProtKB-SubCell"/>
</dbReference>
<dbReference type="SUPFAM" id="SSF56281">
    <property type="entry name" value="Metallo-hydrolase/oxidoreductase"/>
    <property type="match status" value="1"/>
</dbReference>
<feature type="transmembrane region" description="Helical" evidence="6">
    <location>
        <begin position="420"/>
        <end position="440"/>
    </location>
</feature>
<feature type="transmembrane region" description="Helical" evidence="6">
    <location>
        <begin position="394"/>
        <end position="413"/>
    </location>
</feature>
<dbReference type="Gene3D" id="3.60.15.10">
    <property type="entry name" value="Ribonuclease Z/Hydroxyacylglutathione hydrolase-like"/>
    <property type="match status" value="1"/>
</dbReference>
<dbReference type="EMBL" id="CP007032">
    <property type="protein sequence ID" value="AHF07883.1"/>
    <property type="molecule type" value="Genomic_DNA"/>
</dbReference>
<evidence type="ECO:0000256" key="2">
    <source>
        <dbReference type="ARBA" id="ARBA00022475"/>
    </source>
</evidence>
<keyword evidence="4 6" id="KW-1133">Transmembrane helix</keyword>
<feature type="transmembrane region" description="Helical" evidence="6">
    <location>
        <begin position="460"/>
        <end position="480"/>
    </location>
</feature>
<dbReference type="Proteomes" id="UP000010847">
    <property type="component" value="Chromosome"/>
</dbReference>
<dbReference type="PANTHER" id="PTHR30619:SF1">
    <property type="entry name" value="RECOMBINATION PROTEIN 2"/>
    <property type="match status" value="1"/>
</dbReference>
<dbReference type="NCBIfam" id="TIGR00360">
    <property type="entry name" value="ComEC_N-term"/>
    <property type="match status" value="1"/>
</dbReference>
<comment type="subcellular location">
    <subcellularLocation>
        <location evidence="1">Cell membrane</location>
        <topology evidence="1">Multi-pass membrane protein</topology>
    </subcellularLocation>
</comment>
<keyword evidence="9" id="KW-1185">Reference proteome</keyword>
<feature type="transmembrane region" description="Helical" evidence="6">
    <location>
        <begin position="529"/>
        <end position="548"/>
    </location>
</feature>
<dbReference type="InterPro" id="IPR004797">
    <property type="entry name" value="Competence_ComEC/Rec2"/>
</dbReference>
<dbReference type="eggNOG" id="COG2333">
    <property type="taxonomic scope" value="Bacteria"/>
</dbReference>
<evidence type="ECO:0000256" key="1">
    <source>
        <dbReference type="ARBA" id="ARBA00004651"/>
    </source>
</evidence>
<dbReference type="Pfam" id="PF00753">
    <property type="entry name" value="Lactamase_B"/>
    <property type="match status" value="1"/>
</dbReference>
<evidence type="ECO:0000256" key="3">
    <source>
        <dbReference type="ARBA" id="ARBA00022692"/>
    </source>
</evidence>
<dbReference type="InterPro" id="IPR052159">
    <property type="entry name" value="Competence_DNA_uptake"/>
</dbReference>
<organism evidence="8 9">
    <name type="scientific">Desulfitobacterium metallireducens DSM 15288</name>
    <dbReference type="NCBI Taxonomy" id="871968"/>
    <lineage>
        <taxon>Bacteria</taxon>
        <taxon>Bacillati</taxon>
        <taxon>Bacillota</taxon>
        <taxon>Clostridia</taxon>
        <taxon>Eubacteriales</taxon>
        <taxon>Desulfitobacteriaceae</taxon>
        <taxon>Desulfitobacterium</taxon>
    </lineage>
</organism>
<dbReference type="PANTHER" id="PTHR30619">
    <property type="entry name" value="DNA INTERNALIZATION/COMPETENCE PROTEIN COMEC/REC2"/>
    <property type="match status" value="1"/>
</dbReference>
<dbReference type="SMART" id="SM00849">
    <property type="entry name" value="Lactamase_B"/>
    <property type="match status" value="1"/>
</dbReference>
<reference evidence="8 9" key="1">
    <citation type="submission" date="2013-12" db="EMBL/GenBank/DDBJ databases">
        <authorList>
            <consortium name="DOE Joint Genome Institute"/>
            <person name="Smidt H."/>
            <person name="Huntemann M."/>
            <person name="Han J."/>
            <person name="Chen A."/>
            <person name="Kyrpides N."/>
            <person name="Mavromatis K."/>
            <person name="Markowitz V."/>
            <person name="Palaniappan K."/>
            <person name="Ivanova N."/>
            <person name="Schaumberg A."/>
            <person name="Pati A."/>
            <person name="Liolios K."/>
            <person name="Nordberg H.P."/>
            <person name="Cantor M.N."/>
            <person name="Hua S.X."/>
            <person name="Woyke T."/>
        </authorList>
    </citation>
    <scope>NUCLEOTIDE SEQUENCE [LARGE SCALE GENOMIC DNA]</scope>
    <source>
        <strain evidence="9">DSM 15288</strain>
    </source>
</reference>
<keyword evidence="2" id="KW-1003">Cell membrane</keyword>
<evidence type="ECO:0000256" key="4">
    <source>
        <dbReference type="ARBA" id="ARBA00022989"/>
    </source>
</evidence>
<sequence>MRDLWTRRIVSLLLGGLIGVYTLDSARFVVLGFFLMFVIQIGLWRPRDFWGLSFRPEIWILATGMIIGLLYGYTGSMTLERPLVLNRVQITGELTDWNVNENEATGIFKILDQTDLEEKKYRLKVYPNAKGELPEGWQRVQPGDVLHFTGKLEHPKPPGTTGQFDLPLYNAVRGLSGGITAQGDVEITSSGKAPFSWVVRSRVHKLLERIPSSQAGVLEGILFGDTSKIPEQDLEQYRITGVYHVFSASGSNVAFLLLLCWGVLKFLPAPFRAGITITVLIFYAVLCGGNPPILRATVMGIFVLLGRLGSGRSNSLRGLMLAAFILFIGQPLILKDMGFQLSFMATWGIIVLSPRLLLIQGMKNWPKALKIALVTTCVAQIATLPLLISTFHRLSLIGVVANLGVLFILGSIFELGILGVIFSFLPQLAVPIFQVSLWLLMVTRELLFQLARIPLADVWVINPGVLFWVCWYGGILVFWVGKERVRFTLQVWVSILRRWIEPVFPDQLGRAFKKLEFKKKAGIKKRVRFNGERVFFVFLAILILWSPWNTPRGLEITFIDVGQGDSILIETSTGAKILVDTGPKSERFDAGERIVLPYLLQKGINHLDALILTHPHADHVGGADALLETLPVDWVGIPEDGRDWLSIDEQNDKNSSGNGWGETNGIDPELVTQLAQEDVRTLTAGDRLVLDSDVQLNVLAPGEILTGTHSDDNSNSIVLRLETRMGQNVLLTADMEAEEMEEISKMGVDFSANLFKVPHHGSRFSLVTGWLDRVDPQGVIISVGKNSFGHPNSGVIQYWEERQIPLYRTDEAGTIRVRLDEKGIEVIP</sequence>
<dbReference type="InterPro" id="IPR001279">
    <property type="entry name" value="Metallo-B-lactamas"/>
</dbReference>
<dbReference type="GO" id="GO:0030420">
    <property type="term" value="P:establishment of competence for transformation"/>
    <property type="evidence" value="ECO:0007669"/>
    <property type="project" value="InterPro"/>
</dbReference>
<feature type="transmembrane region" description="Helical" evidence="6">
    <location>
        <begin position="242"/>
        <end position="264"/>
    </location>
</feature>
<feature type="transmembrane region" description="Helical" evidence="6">
    <location>
        <begin position="315"/>
        <end position="333"/>
    </location>
</feature>
<evidence type="ECO:0000256" key="5">
    <source>
        <dbReference type="ARBA" id="ARBA00023136"/>
    </source>
</evidence>
<dbReference type="HOGENOM" id="CLU_010363_2_1_9"/>
<feature type="domain" description="Metallo-beta-lactamase" evidence="7">
    <location>
        <begin position="563"/>
        <end position="785"/>
    </location>
</feature>
<gene>
    <name evidence="8" type="ORF">DESME_13255</name>
</gene>
<accession>W0EEE2</accession>
<name>W0EEE2_9FIRM</name>
<dbReference type="OrthoDB" id="9761531at2"/>
<dbReference type="InterPro" id="IPR004477">
    <property type="entry name" value="ComEC_N"/>
</dbReference>
<evidence type="ECO:0000313" key="9">
    <source>
        <dbReference type="Proteomes" id="UP000010847"/>
    </source>
</evidence>
<dbReference type="eggNOG" id="COG0658">
    <property type="taxonomic scope" value="Bacteria"/>
</dbReference>
<feature type="transmembrane region" description="Helical" evidence="6">
    <location>
        <begin position="339"/>
        <end position="359"/>
    </location>
</feature>
<evidence type="ECO:0000256" key="6">
    <source>
        <dbReference type="SAM" id="Phobius"/>
    </source>
</evidence>
<dbReference type="InterPro" id="IPR035681">
    <property type="entry name" value="ComA-like_MBL"/>
</dbReference>
<evidence type="ECO:0000259" key="7">
    <source>
        <dbReference type="SMART" id="SM00849"/>
    </source>
</evidence>
<evidence type="ECO:0000313" key="8">
    <source>
        <dbReference type="EMBL" id="AHF07883.1"/>
    </source>
</evidence>
<dbReference type="CDD" id="cd07731">
    <property type="entry name" value="ComA-like_MBL-fold"/>
    <property type="match status" value="1"/>
</dbReference>
<dbReference type="AlphaFoldDB" id="W0EEE2"/>
<protein>
    <submittedName>
        <fullName evidence="8">Competence protein ComEC</fullName>
    </submittedName>
</protein>
<keyword evidence="5 6" id="KW-0472">Membrane</keyword>
<dbReference type="InterPro" id="IPR025405">
    <property type="entry name" value="DUF4131"/>
</dbReference>
<dbReference type="NCBIfam" id="TIGR00361">
    <property type="entry name" value="ComEC_Rec2"/>
    <property type="match status" value="1"/>
</dbReference>
<feature type="transmembrane region" description="Helical" evidence="6">
    <location>
        <begin position="58"/>
        <end position="79"/>
    </location>
</feature>
<feature type="transmembrane region" description="Helical" evidence="6">
    <location>
        <begin position="270"/>
        <end position="294"/>
    </location>
</feature>
<dbReference type="Pfam" id="PF03772">
    <property type="entry name" value="Competence"/>
    <property type="match status" value="1"/>
</dbReference>
<feature type="transmembrane region" description="Helical" evidence="6">
    <location>
        <begin position="12"/>
        <end position="38"/>
    </location>
</feature>
<dbReference type="KEGG" id="dmt:DESME_13255"/>
<dbReference type="STRING" id="871968.DESME_13255"/>
<dbReference type="Pfam" id="PF13567">
    <property type="entry name" value="DUF4131"/>
    <property type="match status" value="1"/>
</dbReference>